<evidence type="ECO:0000313" key="8">
    <source>
        <dbReference type="Proteomes" id="UP000184394"/>
    </source>
</evidence>
<comment type="similarity">
    <text evidence="1">Belongs to the aldo/keto reductase family.</text>
</comment>
<dbReference type="RefSeq" id="WP_242939910.1">
    <property type="nucleotide sequence ID" value="NZ_FRCT01000002.1"/>
</dbReference>
<dbReference type="PANTHER" id="PTHR43827:SF3">
    <property type="entry name" value="NADP-DEPENDENT OXIDOREDUCTASE DOMAIN-CONTAINING PROTEIN"/>
    <property type="match status" value="1"/>
</dbReference>
<sequence>MSEEKGTVKWGVMGTAGIASWGTIPGMQKAKRCELYAIAGRSLEKAQAYKERFGFEKAYKGYDALLSDPEVEAVYIPLPNDIHCEWVIKALKAHKHVLCEKPLAMNEGELRRMFAAARDNGVILMEAYAYLHSPYICRLKEIISSGEIGKVDYIDTAFLTQDYSEDIRLHKEQGGGGIYDVGCYCTSMILSLIDSPVKYIKADAEFGSSDVDHMASVLIGFEDGSRASFNAGMILGTDTSDRYDRLFIHGSKGYIRSDVEYNGEGELSFEVTVKNSNGEKVTRAETVYAGSNYSMEMEQMNECINGKALPYITEEFSIRNMRILDSILDAVGYNDSKEQFILTNGTVIPAVGYGSYLSTENGGVQTILDALEVGYRYIDTAAFYGNEEQIGEAIERSGIPRDEIFLCSKVWHTDLGGEKTLRSFEESCRKLKTDYLDMYLIHWPKNDGNDEEWFEKVSGSWAAMEELYEQGRVKAIGLSNFLPHHIRPLLEVARIRPMVDQLELHVGYMQEYTLSYLRKEGILPQAWSPLGRAKLINDGVVSNIAAKYGCSNAALLLRYLNQRGIPVIPKAASKERMKENLDIFGFSISADDMSYLSCLPERGWSGEHPDEV</sequence>
<dbReference type="InterPro" id="IPR036291">
    <property type="entry name" value="NAD(P)-bd_dom_sf"/>
</dbReference>
<dbReference type="SUPFAM" id="SSF51735">
    <property type="entry name" value="NAD(P)-binding Rossmann-fold domains"/>
    <property type="match status" value="1"/>
</dbReference>
<dbReference type="InterPro" id="IPR023210">
    <property type="entry name" value="NADP_OxRdtase_dom"/>
</dbReference>
<dbReference type="PROSITE" id="PS00062">
    <property type="entry name" value="ALDOKETO_REDUCTASE_2"/>
    <property type="match status" value="1"/>
</dbReference>
<dbReference type="GO" id="GO:0000166">
    <property type="term" value="F:nucleotide binding"/>
    <property type="evidence" value="ECO:0007669"/>
    <property type="project" value="InterPro"/>
</dbReference>
<feature type="domain" description="Gfo/Idh/MocA-like oxidoreductase N-terminal" evidence="5">
    <location>
        <begin position="9"/>
        <end position="127"/>
    </location>
</feature>
<feature type="domain" description="NADP-dependent oxidoreductase" evidence="4">
    <location>
        <begin position="364"/>
        <end position="596"/>
    </location>
</feature>
<dbReference type="Pfam" id="PF00248">
    <property type="entry name" value="Aldo_ket_red"/>
    <property type="match status" value="1"/>
</dbReference>
<keyword evidence="2" id="KW-0521">NADP</keyword>
<dbReference type="Gene3D" id="3.20.20.100">
    <property type="entry name" value="NADP-dependent oxidoreductase domain"/>
    <property type="match status" value="1"/>
</dbReference>
<dbReference type="Proteomes" id="UP000184394">
    <property type="component" value="Unassembled WGS sequence"/>
</dbReference>
<evidence type="ECO:0000313" key="7">
    <source>
        <dbReference type="EMBL" id="SHM21377.1"/>
    </source>
</evidence>
<dbReference type="PRINTS" id="PR00069">
    <property type="entry name" value="ALDKETRDTASE"/>
</dbReference>
<organism evidence="7 8">
    <name type="scientific">Ruminococcus flavefaciens</name>
    <dbReference type="NCBI Taxonomy" id="1265"/>
    <lineage>
        <taxon>Bacteria</taxon>
        <taxon>Bacillati</taxon>
        <taxon>Bacillota</taxon>
        <taxon>Clostridia</taxon>
        <taxon>Eubacteriales</taxon>
        <taxon>Oscillospiraceae</taxon>
        <taxon>Ruminococcus</taxon>
    </lineage>
</organism>
<dbReference type="PANTHER" id="PTHR43827">
    <property type="entry name" value="2,5-DIKETO-D-GLUCONIC ACID REDUCTASE"/>
    <property type="match status" value="1"/>
</dbReference>
<dbReference type="SUPFAM" id="SSF51430">
    <property type="entry name" value="NAD(P)-linked oxidoreductase"/>
    <property type="match status" value="1"/>
</dbReference>
<evidence type="ECO:0000256" key="3">
    <source>
        <dbReference type="ARBA" id="ARBA00023002"/>
    </source>
</evidence>
<dbReference type="Pfam" id="PF22725">
    <property type="entry name" value="GFO_IDH_MocA_C3"/>
    <property type="match status" value="1"/>
</dbReference>
<dbReference type="InterPro" id="IPR020471">
    <property type="entry name" value="AKR"/>
</dbReference>
<evidence type="ECO:0000256" key="1">
    <source>
        <dbReference type="ARBA" id="ARBA00007905"/>
    </source>
</evidence>
<dbReference type="Gene3D" id="3.40.50.720">
    <property type="entry name" value="NAD(P)-binding Rossmann-like Domain"/>
    <property type="match status" value="1"/>
</dbReference>
<dbReference type="SUPFAM" id="SSF55347">
    <property type="entry name" value="Glyceraldehyde-3-phosphate dehydrogenase-like, C-terminal domain"/>
    <property type="match status" value="1"/>
</dbReference>
<dbReference type="EMBL" id="FRCT01000002">
    <property type="protein sequence ID" value="SHM21377.1"/>
    <property type="molecule type" value="Genomic_DNA"/>
</dbReference>
<dbReference type="Gene3D" id="3.30.360.10">
    <property type="entry name" value="Dihydrodipicolinate Reductase, domain 2"/>
    <property type="match status" value="1"/>
</dbReference>
<dbReference type="InterPro" id="IPR036812">
    <property type="entry name" value="NAD(P)_OxRdtase_dom_sf"/>
</dbReference>
<dbReference type="GO" id="GO:0016616">
    <property type="term" value="F:oxidoreductase activity, acting on the CH-OH group of donors, NAD or NADP as acceptor"/>
    <property type="evidence" value="ECO:0007669"/>
    <property type="project" value="UniProtKB-ARBA"/>
</dbReference>
<gene>
    <name evidence="7" type="ORF">SAMN04487860_10219</name>
</gene>
<evidence type="ECO:0000259" key="6">
    <source>
        <dbReference type="Pfam" id="PF22725"/>
    </source>
</evidence>
<evidence type="ECO:0000259" key="4">
    <source>
        <dbReference type="Pfam" id="PF00248"/>
    </source>
</evidence>
<protein>
    <submittedName>
        <fullName evidence="7">Aldo/keto reductase</fullName>
    </submittedName>
</protein>
<reference evidence="7 8" key="1">
    <citation type="submission" date="2016-11" db="EMBL/GenBank/DDBJ databases">
        <authorList>
            <person name="Jaros S."/>
            <person name="Januszkiewicz K."/>
            <person name="Wedrychowicz H."/>
        </authorList>
    </citation>
    <scope>NUCLEOTIDE SEQUENCE [LARGE SCALE GENOMIC DNA]</scope>
    <source>
        <strain evidence="7 8">Y1</strain>
    </source>
</reference>
<keyword evidence="3" id="KW-0560">Oxidoreductase</keyword>
<evidence type="ECO:0000256" key="2">
    <source>
        <dbReference type="ARBA" id="ARBA00022857"/>
    </source>
</evidence>
<name>A0A1M7GZN4_RUMFL</name>
<proteinExistence type="inferred from homology"/>
<dbReference type="InterPro" id="IPR000683">
    <property type="entry name" value="Gfo/Idh/MocA-like_OxRdtase_N"/>
</dbReference>
<dbReference type="FunFam" id="3.20.20.100:FF:000002">
    <property type="entry name" value="2,5-diketo-D-gluconic acid reductase A"/>
    <property type="match status" value="1"/>
</dbReference>
<evidence type="ECO:0000259" key="5">
    <source>
        <dbReference type="Pfam" id="PF01408"/>
    </source>
</evidence>
<feature type="domain" description="GFO/IDH/MocA-like oxidoreductase" evidence="6">
    <location>
        <begin position="138"/>
        <end position="256"/>
    </location>
</feature>
<dbReference type="Pfam" id="PF01408">
    <property type="entry name" value="GFO_IDH_MocA"/>
    <property type="match status" value="1"/>
</dbReference>
<dbReference type="InterPro" id="IPR018170">
    <property type="entry name" value="Aldo/ket_reductase_CS"/>
</dbReference>
<dbReference type="CDD" id="cd19071">
    <property type="entry name" value="AKR_AKR1-5-like"/>
    <property type="match status" value="1"/>
</dbReference>
<dbReference type="AlphaFoldDB" id="A0A1M7GZN4"/>
<dbReference type="InterPro" id="IPR055170">
    <property type="entry name" value="GFO_IDH_MocA-like_dom"/>
</dbReference>
<accession>A0A1M7GZN4</accession>